<name>A0A2A6BFG4_PRIPA</name>
<keyword evidence="2" id="KW-1185">Reference proteome</keyword>
<accession>A0A8R1YQR7</accession>
<dbReference type="Proteomes" id="UP000005239">
    <property type="component" value="Unassembled WGS sequence"/>
</dbReference>
<gene>
    <name evidence="1" type="primary">WBGene00275309</name>
</gene>
<dbReference type="EnsemblMetazoa" id="PPA36940.1">
    <property type="protein sequence ID" value="PPA36940.1"/>
    <property type="gene ID" value="WBGene00275309"/>
</dbReference>
<protein>
    <submittedName>
        <fullName evidence="1">Uncharacterized protein</fullName>
    </submittedName>
</protein>
<accession>A0A2A6BFG4</accession>
<evidence type="ECO:0000313" key="2">
    <source>
        <dbReference type="Proteomes" id="UP000005239"/>
    </source>
</evidence>
<proteinExistence type="predicted"/>
<reference evidence="1" key="2">
    <citation type="submission" date="2022-06" db="UniProtKB">
        <authorList>
            <consortium name="EnsemblMetazoa"/>
        </authorList>
    </citation>
    <scope>IDENTIFICATION</scope>
    <source>
        <strain evidence="1">PS312</strain>
    </source>
</reference>
<sequence length="140" mass="15574">NTSDSGQSTTSTTRPVDIVHFDGILSFSISPLFYLPCLHPLCDPSVLLEFNSRVLQFGGGGAGAQEQYVLLLFRCLFLSFQSFKLAPDCTAMSVLFRWEPCLLCMGRDWSCPIDGSDVNWFAVVSFHVLSLLISYTMGRF</sequence>
<evidence type="ECO:0000313" key="1">
    <source>
        <dbReference type="EnsemblMetazoa" id="PPA36940.1"/>
    </source>
</evidence>
<dbReference type="AlphaFoldDB" id="A0A2A6BFG4"/>
<organism evidence="1 2">
    <name type="scientific">Pristionchus pacificus</name>
    <name type="common">Parasitic nematode worm</name>
    <dbReference type="NCBI Taxonomy" id="54126"/>
    <lineage>
        <taxon>Eukaryota</taxon>
        <taxon>Metazoa</taxon>
        <taxon>Ecdysozoa</taxon>
        <taxon>Nematoda</taxon>
        <taxon>Chromadorea</taxon>
        <taxon>Rhabditida</taxon>
        <taxon>Rhabditina</taxon>
        <taxon>Diplogasteromorpha</taxon>
        <taxon>Diplogasteroidea</taxon>
        <taxon>Neodiplogasteridae</taxon>
        <taxon>Pristionchus</taxon>
    </lineage>
</organism>
<reference evidence="2" key="1">
    <citation type="journal article" date="2008" name="Nat. Genet.">
        <title>The Pristionchus pacificus genome provides a unique perspective on nematode lifestyle and parasitism.</title>
        <authorList>
            <person name="Dieterich C."/>
            <person name="Clifton S.W."/>
            <person name="Schuster L.N."/>
            <person name="Chinwalla A."/>
            <person name="Delehaunty K."/>
            <person name="Dinkelacker I."/>
            <person name="Fulton L."/>
            <person name="Fulton R."/>
            <person name="Godfrey J."/>
            <person name="Minx P."/>
            <person name="Mitreva M."/>
            <person name="Roeseler W."/>
            <person name="Tian H."/>
            <person name="Witte H."/>
            <person name="Yang S.P."/>
            <person name="Wilson R.K."/>
            <person name="Sommer R.J."/>
        </authorList>
    </citation>
    <scope>NUCLEOTIDE SEQUENCE [LARGE SCALE GENOMIC DNA]</scope>
    <source>
        <strain evidence="2">PS312</strain>
    </source>
</reference>